<dbReference type="AlphaFoldDB" id="A0A4R6YPJ3"/>
<dbReference type="RefSeq" id="WP_208113676.1">
    <property type="nucleotide sequence ID" value="NZ_SNZH01000015.1"/>
</dbReference>
<protein>
    <submittedName>
        <fullName evidence="2">Uncharacterized protein</fullName>
    </submittedName>
</protein>
<keyword evidence="3" id="KW-1185">Reference proteome</keyword>
<evidence type="ECO:0000313" key="2">
    <source>
        <dbReference type="EMBL" id="TDR39645.1"/>
    </source>
</evidence>
<feature type="compositionally biased region" description="Polar residues" evidence="1">
    <location>
        <begin position="1"/>
        <end position="15"/>
    </location>
</feature>
<sequence length="175" mass="18751">MRSLNPNTATESNPAGRTRAAASVSLGPSEHGRRSWAKIVRSRVDLPLPSDVHDARCIPGCFLRQGEDELFGGDVLFEGEQNNDGLWEYRATMQVSDGAAIQFSCSADAKARLKDQGLDPALWPGSGELAGLVRIAHALRLGLNPFPEWAGPLVSAVALGGRVEASDLRPARPRL</sequence>
<evidence type="ECO:0000256" key="1">
    <source>
        <dbReference type="SAM" id="MobiDB-lite"/>
    </source>
</evidence>
<comment type="caution">
    <text evidence="2">The sequence shown here is derived from an EMBL/GenBank/DDBJ whole genome shotgun (WGS) entry which is preliminary data.</text>
</comment>
<dbReference type="EMBL" id="SNZH01000015">
    <property type="protein sequence ID" value="TDR39645.1"/>
    <property type="molecule type" value="Genomic_DNA"/>
</dbReference>
<evidence type="ECO:0000313" key="3">
    <source>
        <dbReference type="Proteomes" id="UP000295293"/>
    </source>
</evidence>
<gene>
    <name evidence="2" type="ORF">DFR29_11533</name>
</gene>
<proteinExistence type="predicted"/>
<accession>A0A4R6YPJ3</accession>
<name>A0A4R6YPJ3_9GAMM</name>
<dbReference type="Proteomes" id="UP000295293">
    <property type="component" value="Unassembled WGS sequence"/>
</dbReference>
<organism evidence="2 3">
    <name type="scientific">Tahibacter aquaticus</name>
    <dbReference type="NCBI Taxonomy" id="520092"/>
    <lineage>
        <taxon>Bacteria</taxon>
        <taxon>Pseudomonadati</taxon>
        <taxon>Pseudomonadota</taxon>
        <taxon>Gammaproteobacteria</taxon>
        <taxon>Lysobacterales</taxon>
        <taxon>Rhodanobacteraceae</taxon>
        <taxon>Tahibacter</taxon>
    </lineage>
</organism>
<reference evidence="2 3" key="1">
    <citation type="submission" date="2019-03" db="EMBL/GenBank/DDBJ databases">
        <title>Genomic Encyclopedia of Type Strains, Phase IV (KMG-IV): sequencing the most valuable type-strain genomes for metagenomic binning, comparative biology and taxonomic classification.</title>
        <authorList>
            <person name="Goeker M."/>
        </authorList>
    </citation>
    <scope>NUCLEOTIDE SEQUENCE [LARGE SCALE GENOMIC DNA]</scope>
    <source>
        <strain evidence="2 3">DSM 21667</strain>
    </source>
</reference>
<feature type="region of interest" description="Disordered" evidence="1">
    <location>
        <begin position="1"/>
        <end position="29"/>
    </location>
</feature>